<reference evidence="2" key="1">
    <citation type="submission" date="2020-06" db="EMBL/GenBank/DDBJ databases">
        <authorList>
            <person name="Li T."/>
            <person name="Hu X."/>
            <person name="Zhang T."/>
            <person name="Song X."/>
            <person name="Zhang H."/>
            <person name="Dai N."/>
            <person name="Sheng W."/>
            <person name="Hou X."/>
            <person name="Wei L."/>
        </authorList>
    </citation>
    <scope>NUCLEOTIDE SEQUENCE</scope>
    <source>
        <strain evidence="2">KEN8</strain>
        <tissue evidence="2">Leaf</tissue>
    </source>
</reference>
<protein>
    <submittedName>
        <fullName evidence="2">Uncharacterized protein</fullName>
    </submittedName>
</protein>
<reference evidence="2" key="2">
    <citation type="journal article" date="2024" name="Plant">
        <title>Genomic evolution and insights into agronomic trait innovations of Sesamum species.</title>
        <authorList>
            <person name="Miao H."/>
            <person name="Wang L."/>
            <person name="Qu L."/>
            <person name="Liu H."/>
            <person name="Sun Y."/>
            <person name="Le M."/>
            <person name="Wang Q."/>
            <person name="Wei S."/>
            <person name="Zheng Y."/>
            <person name="Lin W."/>
            <person name="Duan Y."/>
            <person name="Cao H."/>
            <person name="Xiong S."/>
            <person name="Wang X."/>
            <person name="Wei L."/>
            <person name="Li C."/>
            <person name="Ma Q."/>
            <person name="Ju M."/>
            <person name="Zhao R."/>
            <person name="Li G."/>
            <person name="Mu C."/>
            <person name="Tian Q."/>
            <person name="Mei H."/>
            <person name="Zhang T."/>
            <person name="Gao T."/>
            <person name="Zhang H."/>
        </authorList>
    </citation>
    <scope>NUCLEOTIDE SEQUENCE</scope>
    <source>
        <strain evidence="2">KEN8</strain>
    </source>
</reference>
<feature type="compositionally biased region" description="Polar residues" evidence="1">
    <location>
        <begin position="113"/>
        <end position="131"/>
    </location>
</feature>
<feature type="region of interest" description="Disordered" evidence="1">
    <location>
        <begin position="196"/>
        <end position="239"/>
    </location>
</feature>
<dbReference type="AlphaFoldDB" id="A0AAW2IZD9"/>
<dbReference type="EMBL" id="JACGWM010001854">
    <property type="protein sequence ID" value="KAL0286780.1"/>
    <property type="molecule type" value="Genomic_DNA"/>
</dbReference>
<name>A0AAW2IZD9_9LAMI</name>
<evidence type="ECO:0000256" key="1">
    <source>
        <dbReference type="SAM" id="MobiDB-lite"/>
    </source>
</evidence>
<feature type="region of interest" description="Disordered" evidence="1">
    <location>
        <begin position="111"/>
        <end position="131"/>
    </location>
</feature>
<proteinExistence type="predicted"/>
<sequence length="239" mass="26428">MYLKCYSHMIHAVPGQKEWVQTGCDPLMAPKIKKKRGRPTKARRKGPDELQGSISTRKGLTRRCQNCLELGHNKGTCTKPTQPQSKLKKFSRLVHMKKCLQQVVFQTHEDAVPSTQSSMSRNKHNVSTGANVTPTPCTVQISSKKQNLPTTAEKVTPIVCSSQTAAAKVQNDGRIYQSPRNATLMGATQTKFAPSTIEVGGSSSTPGAGLRKPTRQKKPTISQVLQNIREKSKRRPWKP</sequence>
<organism evidence="2">
    <name type="scientific">Sesamum calycinum</name>
    <dbReference type="NCBI Taxonomy" id="2727403"/>
    <lineage>
        <taxon>Eukaryota</taxon>
        <taxon>Viridiplantae</taxon>
        <taxon>Streptophyta</taxon>
        <taxon>Embryophyta</taxon>
        <taxon>Tracheophyta</taxon>
        <taxon>Spermatophyta</taxon>
        <taxon>Magnoliopsida</taxon>
        <taxon>eudicotyledons</taxon>
        <taxon>Gunneridae</taxon>
        <taxon>Pentapetalae</taxon>
        <taxon>asterids</taxon>
        <taxon>lamiids</taxon>
        <taxon>Lamiales</taxon>
        <taxon>Pedaliaceae</taxon>
        <taxon>Sesamum</taxon>
    </lineage>
</organism>
<accession>A0AAW2IZD9</accession>
<evidence type="ECO:0000313" key="2">
    <source>
        <dbReference type="EMBL" id="KAL0286780.1"/>
    </source>
</evidence>
<feature type="region of interest" description="Disordered" evidence="1">
    <location>
        <begin position="30"/>
        <end position="54"/>
    </location>
</feature>
<comment type="caution">
    <text evidence="2">The sequence shown here is derived from an EMBL/GenBank/DDBJ whole genome shotgun (WGS) entry which is preliminary data.</text>
</comment>
<gene>
    <name evidence="2" type="ORF">Scaly_2782300</name>
</gene>
<feature type="compositionally biased region" description="Basic residues" evidence="1">
    <location>
        <begin position="31"/>
        <end position="44"/>
    </location>
</feature>